<evidence type="ECO:0000313" key="2">
    <source>
        <dbReference type="Proteomes" id="UP000280188"/>
    </source>
</evidence>
<gene>
    <name evidence="1" type="ORF">AFERRID_27040</name>
</gene>
<evidence type="ECO:0000313" key="1">
    <source>
        <dbReference type="EMBL" id="BBF66486.1"/>
    </source>
</evidence>
<name>A0A2Z6IM24_ACIFI</name>
<accession>A0A2Z6IM24</accession>
<keyword evidence="2" id="KW-1185">Reference proteome</keyword>
<sequence length="97" mass="11099">MKKSGQTKTMALSNACAWACWVFVSTDMPKRKVLQRASQHFGVSAAAVERAVLSSQGENYLAERAERMVEEYRPRYAASNSRLGRMCRQFDRHLRDL</sequence>
<organism evidence="1 2">
    <name type="scientific">Acidithiobacillus ferridurans</name>
    <dbReference type="NCBI Taxonomy" id="1232575"/>
    <lineage>
        <taxon>Bacteria</taxon>
        <taxon>Pseudomonadati</taxon>
        <taxon>Pseudomonadota</taxon>
        <taxon>Acidithiobacillia</taxon>
        <taxon>Acidithiobacillales</taxon>
        <taxon>Acidithiobacillaceae</taxon>
        <taxon>Acidithiobacillus</taxon>
    </lineage>
</organism>
<protein>
    <submittedName>
        <fullName evidence="1">Uncharacterized protein</fullName>
    </submittedName>
</protein>
<reference evidence="1 2" key="1">
    <citation type="journal article" date="2018" name="Microbiol. Resour. Announc.">
        <title>Complete Genome Sequence of Acidithiobacillus ferridurans JCM 18981.</title>
        <authorList>
            <person name="Miyauchi T."/>
            <person name="Kouzuma A."/>
            <person name="Abe T."/>
            <person name="Watanabe K."/>
        </authorList>
    </citation>
    <scope>NUCLEOTIDE SEQUENCE [LARGE SCALE GENOMIC DNA]</scope>
    <source>
        <strain evidence="2">ATCC 33020 / DSM 29468 / JCM 18981 / 11Fe</strain>
    </source>
</reference>
<proteinExistence type="predicted"/>
<dbReference type="EMBL" id="AP018795">
    <property type="protein sequence ID" value="BBF66486.1"/>
    <property type="molecule type" value="Genomic_DNA"/>
</dbReference>
<dbReference type="AlphaFoldDB" id="A0A2Z6IM24"/>
<dbReference type="Proteomes" id="UP000280188">
    <property type="component" value="Chromosome"/>
</dbReference>
<dbReference type="KEGG" id="afj:AFERRID_27040"/>